<sequence>MSRERFNHLRRERESDGLQQILQMPIKAPTQLGGKALPKMMYTRTEMMKCSSMDANAVRGKSLMNYVPRLPEASVATVATHLNACESAPATRCNNFLPRVAKLPNKNNKYNNSNNNKNNNNSNNNNNNNNNKNMSKKLATPSKTCFPKKTKIAANSNEMDKLAKRQQMLQTEMKTVTGINVGSTSSLNNSSSNSSSSASSSSSSSGSGSGSHDSLKAKLADAFRLPDEQNQSFVYLCKPVNEMLQPSVEQPDELQELQQLSVDEGSDVSSCIALESQSSRKQTPEPYLEQEQRQEHKLDVQQDEQEQQQQQQQHKKIELVVQNIPTLQREIRLLQQLGEQLEATLGGSLKSNQIELDSNWANCSDANLCGDASCNFYTPRSNLSHFGYDALPIVHMGWRRIEMRAGIQQIAAIDYYARQFGCVSEYRIEMRTLTQLKTADEWQSFYLPLAEDGGLERTTFRLLRENPNLLLKQLRPLTPARPFNLLEQDAMFFNSMLSYGEPALELRETGGGLPQQLVSLGSLRAVHGMRLAINWSSADVERMLVSGNIEKEQKQQQRQQQQQQQRELLEMQQQLEKQLEKQQRDQLPLKLSHTHSSLRKRAPSMHLQLLSHPKYRPRHQRRLVAPLKTSNPMEPKPHRKLLKTILVGIVQVALFLVLIMAFTYPDIRC</sequence>
<proteinExistence type="predicted"/>
<dbReference type="GO" id="GO:0045944">
    <property type="term" value="P:positive regulation of transcription by RNA polymerase II"/>
    <property type="evidence" value="ECO:0007669"/>
    <property type="project" value="TreeGrafter"/>
</dbReference>
<evidence type="ECO:0000256" key="1">
    <source>
        <dbReference type="SAM" id="Coils"/>
    </source>
</evidence>
<dbReference type="GO" id="GO:0016592">
    <property type="term" value="C:mediator complex"/>
    <property type="evidence" value="ECO:0007669"/>
    <property type="project" value="TreeGrafter"/>
</dbReference>
<feature type="compositionally biased region" description="Low complexity" evidence="2">
    <location>
        <begin position="105"/>
        <end position="137"/>
    </location>
</feature>
<dbReference type="InParanoid" id="B4JMA1"/>
<dbReference type="InterPro" id="IPR051647">
    <property type="entry name" value="Mediator_comp_sub12"/>
</dbReference>
<organism evidence="5">
    <name type="scientific">Drosophila grimshawi</name>
    <name type="common">Hawaiian fruit fly</name>
    <name type="synonym">Idiomyia grimshawi</name>
    <dbReference type="NCBI Taxonomy" id="7222"/>
    <lineage>
        <taxon>Eukaryota</taxon>
        <taxon>Metazoa</taxon>
        <taxon>Ecdysozoa</taxon>
        <taxon>Arthropoda</taxon>
        <taxon>Hexapoda</taxon>
        <taxon>Insecta</taxon>
        <taxon>Pterygota</taxon>
        <taxon>Neoptera</taxon>
        <taxon>Endopterygota</taxon>
        <taxon>Diptera</taxon>
        <taxon>Brachycera</taxon>
        <taxon>Muscomorpha</taxon>
        <taxon>Ephydroidea</taxon>
        <taxon>Drosophilidae</taxon>
        <taxon>Drosophila</taxon>
        <taxon>Hawaiian Drosophila</taxon>
    </lineage>
</organism>
<dbReference type="HOGENOM" id="CLU_379122_0_0_1"/>
<feature type="compositionally biased region" description="Basic and acidic residues" evidence="2">
    <location>
        <begin position="290"/>
        <end position="300"/>
    </location>
</feature>
<dbReference type="PhylomeDB" id="B4JMA1"/>
<dbReference type="PANTHER" id="PTHR46007">
    <property type="entry name" value="MEDIATOR OF RNA POLYMERASE II TRANSCRIPTION SUBUNIT 12"/>
    <property type="match status" value="1"/>
</dbReference>
<keyword evidence="1" id="KW-0175">Coiled coil</keyword>
<gene>
    <name evidence="4" type="primary">Dgri\GH24369</name>
    <name evidence="4" type="ORF">Dgri_GH24369</name>
</gene>
<keyword evidence="3" id="KW-1133">Transmembrane helix</keyword>
<feature type="compositionally biased region" description="Low complexity" evidence="2">
    <location>
        <begin position="182"/>
        <end position="206"/>
    </location>
</feature>
<dbReference type="Proteomes" id="UP000001070">
    <property type="component" value="Unassembled WGS sequence"/>
</dbReference>
<feature type="coiled-coil region" evidence="1">
    <location>
        <begin position="551"/>
        <end position="585"/>
    </location>
</feature>
<feature type="region of interest" description="Disordered" evidence="2">
    <location>
        <begin position="274"/>
        <end position="311"/>
    </location>
</feature>
<keyword evidence="3" id="KW-0812">Transmembrane</keyword>
<dbReference type="AlphaFoldDB" id="B4JMA1"/>
<dbReference type="OMA" id="LIMAFTY"/>
<dbReference type="PANTHER" id="PTHR46007:SF12">
    <property type="entry name" value="C2H2-TYPE DOMAIN-CONTAINING PROTEIN-RELATED"/>
    <property type="match status" value="1"/>
</dbReference>
<reference evidence="4 5" key="1">
    <citation type="journal article" date="2007" name="Nature">
        <title>Evolution of genes and genomes on the Drosophila phylogeny.</title>
        <authorList>
            <consortium name="Drosophila 12 Genomes Consortium"/>
            <person name="Clark A.G."/>
            <person name="Eisen M.B."/>
            <person name="Smith D.R."/>
            <person name="Bergman C.M."/>
            <person name="Oliver B."/>
            <person name="Markow T.A."/>
            <person name="Kaufman T.C."/>
            <person name="Kellis M."/>
            <person name="Gelbart W."/>
            <person name="Iyer V.N."/>
            <person name="Pollard D.A."/>
            <person name="Sackton T.B."/>
            <person name="Larracuente A.M."/>
            <person name="Singh N.D."/>
            <person name="Abad J.P."/>
            <person name="Abt D.N."/>
            <person name="Adryan B."/>
            <person name="Aguade M."/>
            <person name="Akashi H."/>
            <person name="Anderson W.W."/>
            <person name="Aquadro C.F."/>
            <person name="Ardell D.H."/>
            <person name="Arguello R."/>
            <person name="Artieri C.G."/>
            <person name="Barbash D.A."/>
            <person name="Barker D."/>
            <person name="Barsanti P."/>
            <person name="Batterham P."/>
            <person name="Batzoglou S."/>
            <person name="Begun D."/>
            <person name="Bhutkar A."/>
            <person name="Blanco E."/>
            <person name="Bosak S.A."/>
            <person name="Bradley R.K."/>
            <person name="Brand A.D."/>
            <person name="Brent M.R."/>
            <person name="Brooks A.N."/>
            <person name="Brown R.H."/>
            <person name="Butlin R.K."/>
            <person name="Caggese C."/>
            <person name="Calvi B.R."/>
            <person name="Bernardo de Carvalho A."/>
            <person name="Caspi A."/>
            <person name="Castrezana S."/>
            <person name="Celniker S.E."/>
            <person name="Chang J.L."/>
            <person name="Chapple C."/>
            <person name="Chatterji S."/>
            <person name="Chinwalla A."/>
            <person name="Civetta A."/>
            <person name="Clifton S.W."/>
            <person name="Comeron J.M."/>
            <person name="Costello J.C."/>
            <person name="Coyne J.A."/>
            <person name="Daub J."/>
            <person name="David R.G."/>
            <person name="Delcher A.L."/>
            <person name="Delehaunty K."/>
            <person name="Do C.B."/>
            <person name="Ebling H."/>
            <person name="Edwards K."/>
            <person name="Eickbush T."/>
            <person name="Evans J.D."/>
            <person name="Filipski A."/>
            <person name="Findeiss S."/>
            <person name="Freyhult E."/>
            <person name="Fulton L."/>
            <person name="Fulton R."/>
            <person name="Garcia A.C."/>
            <person name="Gardiner A."/>
            <person name="Garfield D.A."/>
            <person name="Garvin B.E."/>
            <person name="Gibson G."/>
            <person name="Gilbert D."/>
            <person name="Gnerre S."/>
            <person name="Godfrey J."/>
            <person name="Good R."/>
            <person name="Gotea V."/>
            <person name="Gravely B."/>
            <person name="Greenberg A.J."/>
            <person name="Griffiths-Jones S."/>
            <person name="Gross S."/>
            <person name="Guigo R."/>
            <person name="Gustafson E.A."/>
            <person name="Haerty W."/>
            <person name="Hahn M.W."/>
            <person name="Halligan D.L."/>
            <person name="Halpern A.L."/>
            <person name="Halter G.M."/>
            <person name="Han M.V."/>
            <person name="Heger A."/>
            <person name="Hillier L."/>
            <person name="Hinrichs A.S."/>
            <person name="Holmes I."/>
            <person name="Hoskins R.A."/>
            <person name="Hubisz M.J."/>
            <person name="Hultmark D."/>
            <person name="Huntley M.A."/>
            <person name="Jaffe D.B."/>
            <person name="Jagadeeshan S."/>
            <person name="Jeck W.R."/>
            <person name="Johnson J."/>
            <person name="Jones C.D."/>
            <person name="Jordan W.C."/>
            <person name="Karpen G.H."/>
            <person name="Kataoka E."/>
            <person name="Keightley P.D."/>
            <person name="Kheradpour P."/>
            <person name="Kirkness E.F."/>
            <person name="Koerich L.B."/>
            <person name="Kristiansen K."/>
            <person name="Kudrna D."/>
            <person name="Kulathinal R.J."/>
            <person name="Kumar S."/>
            <person name="Kwok R."/>
            <person name="Lander E."/>
            <person name="Langley C.H."/>
            <person name="Lapoint R."/>
            <person name="Lazzaro B.P."/>
            <person name="Lee S.J."/>
            <person name="Levesque L."/>
            <person name="Li R."/>
            <person name="Lin C.F."/>
            <person name="Lin M.F."/>
            <person name="Lindblad-Toh K."/>
            <person name="Llopart A."/>
            <person name="Long M."/>
            <person name="Low L."/>
            <person name="Lozovsky E."/>
            <person name="Lu J."/>
            <person name="Luo M."/>
            <person name="Machado C.A."/>
            <person name="Makalowski W."/>
            <person name="Marzo M."/>
            <person name="Matsuda M."/>
            <person name="Matzkin L."/>
            <person name="McAllister B."/>
            <person name="McBride C.S."/>
            <person name="McKernan B."/>
            <person name="McKernan K."/>
            <person name="Mendez-Lago M."/>
            <person name="Minx P."/>
            <person name="Mollenhauer M.U."/>
            <person name="Montooth K."/>
            <person name="Mount S.M."/>
            <person name="Mu X."/>
            <person name="Myers E."/>
            <person name="Negre B."/>
            <person name="Newfeld S."/>
            <person name="Nielsen R."/>
            <person name="Noor M.A."/>
            <person name="O'Grady P."/>
            <person name="Pachter L."/>
            <person name="Papaceit M."/>
            <person name="Parisi M.J."/>
            <person name="Parisi M."/>
            <person name="Parts L."/>
            <person name="Pedersen J.S."/>
            <person name="Pesole G."/>
            <person name="Phillippy A.M."/>
            <person name="Ponting C.P."/>
            <person name="Pop M."/>
            <person name="Porcelli D."/>
            <person name="Powell J.R."/>
            <person name="Prohaska S."/>
            <person name="Pruitt K."/>
            <person name="Puig M."/>
            <person name="Quesneville H."/>
            <person name="Ram K.R."/>
            <person name="Rand D."/>
            <person name="Rasmussen M.D."/>
            <person name="Reed L.K."/>
            <person name="Reenan R."/>
            <person name="Reily A."/>
            <person name="Remington K.A."/>
            <person name="Rieger T.T."/>
            <person name="Ritchie M.G."/>
            <person name="Robin C."/>
            <person name="Rogers Y.H."/>
            <person name="Rohde C."/>
            <person name="Rozas J."/>
            <person name="Rubenfield M.J."/>
            <person name="Ruiz A."/>
            <person name="Russo S."/>
            <person name="Salzberg S.L."/>
            <person name="Sanchez-Gracia A."/>
            <person name="Saranga D.J."/>
            <person name="Sato H."/>
            <person name="Schaeffer S.W."/>
            <person name="Schatz M.C."/>
            <person name="Schlenke T."/>
            <person name="Schwartz R."/>
            <person name="Segarra C."/>
            <person name="Singh R.S."/>
            <person name="Sirot L."/>
            <person name="Sirota M."/>
            <person name="Sisneros N.B."/>
            <person name="Smith C.D."/>
            <person name="Smith T.F."/>
            <person name="Spieth J."/>
            <person name="Stage D.E."/>
            <person name="Stark A."/>
            <person name="Stephan W."/>
            <person name="Strausberg R.L."/>
            <person name="Strempel S."/>
            <person name="Sturgill D."/>
            <person name="Sutton G."/>
            <person name="Sutton G.G."/>
            <person name="Tao W."/>
            <person name="Teichmann S."/>
            <person name="Tobari Y.N."/>
            <person name="Tomimura Y."/>
            <person name="Tsolas J.M."/>
            <person name="Valente V.L."/>
            <person name="Venter E."/>
            <person name="Venter J.C."/>
            <person name="Vicario S."/>
            <person name="Vieira F.G."/>
            <person name="Vilella A.J."/>
            <person name="Villasante A."/>
            <person name="Walenz B."/>
            <person name="Wang J."/>
            <person name="Wasserman M."/>
            <person name="Watts T."/>
            <person name="Wilson D."/>
            <person name="Wilson R.K."/>
            <person name="Wing R.A."/>
            <person name="Wolfner M.F."/>
            <person name="Wong A."/>
            <person name="Wong G.K."/>
            <person name="Wu C.I."/>
            <person name="Wu G."/>
            <person name="Yamamoto D."/>
            <person name="Yang H.P."/>
            <person name="Yang S.P."/>
            <person name="Yorke J.A."/>
            <person name="Yoshida K."/>
            <person name="Zdobnov E."/>
            <person name="Zhang P."/>
            <person name="Zhang Y."/>
            <person name="Zimin A.V."/>
            <person name="Baldwin J."/>
            <person name="Abdouelleil A."/>
            <person name="Abdulkadir J."/>
            <person name="Abebe A."/>
            <person name="Abera B."/>
            <person name="Abreu J."/>
            <person name="Acer S.C."/>
            <person name="Aftuck L."/>
            <person name="Alexander A."/>
            <person name="An P."/>
            <person name="Anderson E."/>
            <person name="Anderson S."/>
            <person name="Arachi H."/>
            <person name="Azer M."/>
            <person name="Bachantsang P."/>
            <person name="Barry A."/>
            <person name="Bayul T."/>
            <person name="Berlin A."/>
            <person name="Bessette D."/>
            <person name="Bloom T."/>
            <person name="Blye J."/>
            <person name="Boguslavskiy L."/>
            <person name="Bonnet C."/>
            <person name="Boukhgalter B."/>
            <person name="Bourzgui I."/>
            <person name="Brown A."/>
            <person name="Cahill P."/>
            <person name="Channer S."/>
            <person name="Cheshatsang Y."/>
            <person name="Chuda L."/>
            <person name="Citroen M."/>
            <person name="Collymore A."/>
            <person name="Cooke P."/>
            <person name="Costello M."/>
            <person name="D'Aco K."/>
            <person name="Daza R."/>
            <person name="De Haan G."/>
            <person name="DeGray S."/>
            <person name="DeMaso C."/>
            <person name="Dhargay N."/>
            <person name="Dooley K."/>
            <person name="Dooley E."/>
            <person name="Doricent M."/>
            <person name="Dorje P."/>
            <person name="Dorjee K."/>
            <person name="Dupes A."/>
            <person name="Elong R."/>
            <person name="Falk J."/>
            <person name="Farina A."/>
            <person name="Faro S."/>
            <person name="Ferguson D."/>
            <person name="Fisher S."/>
            <person name="Foley C.D."/>
            <person name="Franke A."/>
            <person name="Friedrich D."/>
            <person name="Gadbois L."/>
            <person name="Gearin G."/>
            <person name="Gearin C.R."/>
            <person name="Giannoukos G."/>
            <person name="Goode T."/>
            <person name="Graham J."/>
            <person name="Grandbois E."/>
            <person name="Grewal S."/>
            <person name="Gyaltsen K."/>
            <person name="Hafez N."/>
            <person name="Hagos B."/>
            <person name="Hall J."/>
            <person name="Henson C."/>
            <person name="Hollinger A."/>
            <person name="Honan T."/>
            <person name="Huard M.D."/>
            <person name="Hughes L."/>
            <person name="Hurhula B."/>
            <person name="Husby M.E."/>
            <person name="Kamat A."/>
            <person name="Kanga B."/>
            <person name="Kashin S."/>
            <person name="Khazanovich D."/>
            <person name="Kisner P."/>
            <person name="Lance K."/>
            <person name="Lara M."/>
            <person name="Lee W."/>
            <person name="Lennon N."/>
            <person name="Letendre F."/>
            <person name="LeVine R."/>
            <person name="Lipovsky A."/>
            <person name="Liu X."/>
            <person name="Liu J."/>
            <person name="Liu S."/>
            <person name="Lokyitsang T."/>
            <person name="Lokyitsang Y."/>
            <person name="Lubonja R."/>
            <person name="Lui A."/>
            <person name="MacDonald P."/>
            <person name="Magnisalis V."/>
            <person name="Maru K."/>
            <person name="Matthews C."/>
            <person name="McCusker W."/>
            <person name="McDonough S."/>
            <person name="Mehta T."/>
            <person name="Meldrim J."/>
            <person name="Meneus L."/>
            <person name="Mihai O."/>
            <person name="Mihalev A."/>
            <person name="Mihova T."/>
            <person name="Mittelman R."/>
            <person name="Mlenga V."/>
            <person name="Montmayeur A."/>
            <person name="Mulrain L."/>
            <person name="Navidi A."/>
            <person name="Naylor J."/>
            <person name="Negash T."/>
            <person name="Nguyen T."/>
            <person name="Nguyen N."/>
            <person name="Nicol R."/>
            <person name="Norbu C."/>
            <person name="Norbu N."/>
            <person name="Novod N."/>
            <person name="O'Neill B."/>
            <person name="Osman S."/>
            <person name="Markiewicz E."/>
            <person name="Oyono O.L."/>
            <person name="Patti C."/>
            <person name="Phunkhang P."/>
            <person name="Pierre F."/>
            <person name="Priest M."/>
            <person name="Raghuraman S."/>
            <person name="Rege F."/>
            <person name="Reyes R."/>
            <person name="Rise C."/>
            <person name="Rogov P."/>
            <person name="Ross K."/>
            <person name="Ryan E."/>
            <person name="Settipalli S."/>
            <person name="Shea T."/>
            <person name="Sherpa N."/>
            <person name="Shi L."/>
            <person name="Shih D."/>
            <person name="Sparrow T."/>
            <person name="Spaulding J."/>
            <person name="Stalker J."/>
            <person name="Stange-Thomann N."/>
            <person name="Stavropoulos S."/>
            <person name="Stone C."/>
            <person name="Strader C."/>
            <person name="Tesfaye S."/>
            <person name="Thomson T."/>
            <person name="Thoulutsang Y."/>
            <person name="Thoulutsang D."/>
            <person name="Topham K."/>
            <person name="Topping I."/>
            <person name="Tsamla T."/>
            <person name="Vassiliev H."/>
            <person name="Vo A."/>
            <person name="Wangchuk T."/>
            <person name="Wangdi T."/>
            <person name="Weiand M."/>
            <person name="Wilkinson J."/>
            <person name="Wilson A."/>
            <person name="Yadav S."/>
            <person name="Young G."/>
            <person name="Yu Q."/>
            <person name="Zembek L."/>
            <person name="Zhong D."/>
            <person name="Zimmer A."/>
            <person name="Zwirko Z."/>
            <person name="Jaffe D.B."/>
            <person name="Alvarez P."/>
            <person name="Brockman W."/>
            <person name="Butler J."/>
            <person name="Chin C."/>
            <person name="Gnerre S."/>
            <person name="Grabherr M."/>
            <person name="Kleber M."/>
            <person name="Mauceli E."/>
            <person name="MacCallum I."/>
        </authorList>
    </citation>
    <scope>NUCLEOTIDE SEQUENCE [LARGE SCALE GENOMIC DNA]</scope>
    <source>
        <strain evidence="5">Tucson 15287-2541.00</strain>
    </source>
</reference>
<evidence type="ECO:0000313" key="5">
    <source>
        <dbReference type="Proteomes" id="UP000001070"/>
    </source>
</evidence>
<feature type="transmembrane region" description="Helical" evidence="3">
    <location>
        <begin position="641"/>
        <end position="664"/>
    </location>
</feature>
<keyword evidence="5" id="KW-1185">Reference proteome</keyword>
<dbReference type="GO" id="GO:0003713">
    <property type="term" value="F:transcription coactivator activity"/>
    <property type="evidence" value="ECO:0007669"/>
    <property type="project" value="TreeGrafter"/>
</dbReference>
<dbReference type="eggNOG" id="ENOG502TB7P">
    <property type="taxonomic scope" value="Eukaryota"/>
</dbReference>
<evidence type="ECO:0000256" key="2">
    <source>
        <dbReference type="SAM" id="MobiDB-lite"/>
    </source>
</evidence>
<feature type="region of interest" description="Disordered" evidence="2">
    <location>
        <begin position="102"/>
        <end position="146"/>
    </location>
</feature>
<evidence type="ECO:0000313" key="4">
    <source>
        <dbReference type="EMBL" id="EDV91862.1"/>
    </source>
</evidence>
<accession>B4JMA1</accession>
<dbReference type="EMBL" id="CH916371">
    <property type="protein sequence ID" value="EDV91862.1"/>
    <property type="molecule type" value="Genomic_DNA"/>
</dbReference>
<protein>
    <submittedName>
        <fullName evidence="4">GH24369</fullName>
    </submittedName>
</protein>
<feature type="region of interest" description="Disordered" evidence="2">
    <location>
        <begin position="180"/>
        <end position="214"/>
    </location>
</feature>
<dbReference type="STRING" id="7222.B4JMA1"/>
<keyword evidence="3" id="KW-0472">Membrane</keyword>
<name>B4JMA1_DROGR</name>
<evidence type="ECO:0000256" key="3">
    <source>
        <dbReference type="SAM" id="Phobius"/>
    </source>
</evidence>